<accession>A0A0F9DGY4</accession>
<protein>
    <submittedName>
        <fullName evidence="2">Uncharacterized protein</fullName>
    </submittedName>
</protein>
<comment type="caution">
    <text evidence="2">The sequence shown here is derived from an EMBL/GenBank/DDBJ whole genome shotgun (WGS) entry which is preliminary data.</text>
</comment>
<proteinExistence type="predicted"/>
<reference evidence="2" key="1">
    <citation type="journal article" date="2015" name="Nature">
        <title>Complex archaea that bridge the gap between prokaryotes and eukaryotes.</title>
        <authorList>
            <person name="Spang A."/>
            <person name="Saw J.H."/>
            <person name="Jorgensen S.L."/>
            <person name="Zaremba-Niedzwiedzka K."/>
            <person name="Martijn J."/>
            <person name="Lind A.E."/>
            <person name="van Eijk R."/>
            <person name="Schleper C."/>
            <person name="Guy L."/>
            <person name="Ettema T.J."/>
        </authorList>
    </citation>
    <scope>NUCLEOTIDE SEQUENCE</scope>
</reference>
<dbReference type="AlphaFoldDB" id="A0A0F9DGY4"/>
<evidence type="ECO:0000313" key="2">
    <source>
        <dbReference type="EMBL" id="KKL11243.1"/>
    </source>
</evidence>
<feature type="transmembrane region" description="Helical" evidence="1">
    <location>
        <begin position="20"/>
        <end position="41"/>
    </location>
</feature>
<organism evidence="2">
    <name type="scientific">marine sediment metagenome</name>
    <dbReference type="NCBI Taxonomy" id="412755"/>
    <lineage>
        <taxon>unclassified sequences</taxon>
        <taxon>metagenomes</taxon>
        <taxon>ecological metagenomes</taxon>
    </lineage>
</organism>
<sequence length="99" mass="11305">MDFKKLFKPEKPKCGMKKGAGNHILIGLLIVAVVLLALFFLGDRGFTGFAVFEQQNQGDFDLGTYAVAEYNKHFAKYLMVNIKDFILIILMFPKFFAKY</sequence>
<evidence type="ECO:0000256" key="1">
    <source>
        <dbReference type="SAM" id="Phobius"/>
    </source>
</evidence>
<gene>
    <name evidence="2" type="ORF">LCGC14_2547780</name>
</gene>
<keyword evidence="1" id="KW-1133">Transmembrane helix</keyword>
<keyword evidence="1" id="KW-0472">Membrane</keyword>
<dbReference type="EMBL" id="LAZR01041736">
    <property type="protein sequence ID" value="KKL11243.1"/>
    <property type="molecule type" value="Genomic_DNA"/>
</dbReference>
<keyword evidence="1" id="KW-0812">Transmembrane</keyword>
<name>A0A0F9DGY4_9ZZZZ</name>
<feature type="transmembrane region" description="Helical" evidence="1">
    <location>
        <begin position="77"/>
        <end position="97"/>
    </location>
</feature>